<gene>
    <name evidence="2" type="ORF">Cgig2_006898</name>
</gene>
<name>A0A9Q1K2Y3_9CARY</name>
<dbReference type="Pfam" id="PF12490">
    <property type="entry name" value="BCAS3"/>
    <property type="match status" value="1"/>
</dbReference>
<evidence type="ECO:0000313" key="3">
    <source>
        <dbReference type="Proteomes" id="UP001153076"/>
    </source>
</evidence>
<evidence type="ECO:0000313" key="2">
    <source>
        <dbReference type="EMBL" id="KAJ8436211.1"/>
    </source>
</evidence>
<sequence length="483" mass="52273">MRNDGQKQRANGFIPSSFRALSSYFGIVSSGASSVASTVRSAASSIVDGDEDARYDQKVLWAGFDKLEFERDMIRRVLLLGYRSGFQVWDVEEAQNILDLVCRHDGPVPFLQMLPNPLSTMRSGDKFSDSCPLLAVCTDGSLLQEGINAPCNGSLPDTNGSLLQNGYYGISSVKFYSITSHSYVHMLQFRSVVYSVRWLAYSGSLVEVSNADYVSPQHLTPSATFPRTASNGSCVAHYGMESGEHLAAGIVTVGNIGLQDISFGDDSRWVMISSSRGTNHLSAISPFGGAVDLPFADSRNDGLNAMKNPAAAVATGKNSSLCGATAAVFHLCKDKNWHVDAIDLKSKYHLLVFFPSDYLIQYALRVSLRLDTEACTAAIYFESMMTEVIKLDGGDAGGEVGIEKIPTHMIEARSKNVVPVFDYLDNPTSQLASFIRWIWVAHAKLLFPGPRIPPSDMRFGSQALANARGLSSGGKPSALGSMP</sequence>
<keyword evidence="3" id="KW-1185">Reference proteome</keyword>
<dbReference type="EMBL" id="JAKOGI010000356">
    <property type="protein sequence ID" value="KAJ8436211.1"/>
    <property type="molecule type" value="Genomic_DNA"/>
</dbReference>
<dbReference type="InterPro" id="IPR022175">
    <property type="entry name" value="BCAS3_dom"/>
</dbReference>
<dbReference type="Proteomes" id="UP001153076">
    <property type="component" value="Unassembled WGS sequence"/>
</dbReference>
<protein>
    <recommendedName>
        <fullName evidence="1">BCAS3 domain-containing protein</fullName>
    </recommendedName>
</protein>
<dbReference type="InterPro" id="IPR045142">
    <property type="entry name" value="BCAS3-like"/>
</dbReference>
<dbReference type="GO" id="GO:0005737">
    <property type="term" value="C:cytoplasm"/>
    <property type="evidence" value="ECO:0007669"/>
    <property type="project" value="TreeGrafter"/>
</dbReference>
<evidence type="ECO:0000259" key="1">
    <source>
        <dbReference type="Pfam" id="PF12490"/>
    </source>
</evidence>
<dbReference type="OrthoDB" id="1746667at2759"/>
<feature type="domain" description="BCAS3" evidence="1">
    <location>
        <begin position="378"/>
        <end position="422"/>
    </location>
</feature>
<dbReference type="GO" id="GO:0042594">
    <property type="term" value="P:response to starvation"/>
    <property type="evidence" value="ECO:0007669"/>
    <property type="project" value="TreeGrafter"/>
</dbReference>
<dbReference type="PANTHER" id="PTHR13268">
    <property type="entry name" value="BREAST CARCINOMA AMPLIFIED SEQUENCE 3"/>
    <property type="match status" value="1"/>
</dbReference>
<accession>A0A9Q1K2Y3</accession>
<comment type="caution">
    <text evidence="2">The sequence shown here is derived from an EMBL/GenBank/DDBJ whole genome shotgun (WGS) entry which is preliminary data.</text>
</comment>
<proteinExistence type="predicted"/>
<reference evidence="2" key="1">
    <citation type="submission" date="2022-04" db="EMBL/GenBank/DDBJ databases">
        <title>Carnegiea gigantea Genome sequencing and assembly v2.</title>
        <authorList>
            <person name="Copetti D."/>
            <person name="Sanderson M.J."/>
            <person name="Burquez A."/>
            <person name="Wojciechowski M.F."/>
        </authorList>
    </citation>
    <scope>NUCLEOTIDE SEQUENCE</scope>
    <source>
        <strain evidence="2">SGP5-SGP5p</strain>
        <tissue evidence="2">Aerial part</tissue>
    </source>
</reference>
<dbReference type="GO" id="GO:0006914">
    <property type="term" value="P:autophagy"/>
    <property type="evidence" value="ECO:0007669"/>
    <property type="project" value="InterPro"/>
</dbReference>
<organism evidence="2 3">
    <name type="scientific">Carnegiea gigantea</name>
    <dbReference type="NCBI Taxonomy" id="171969"/>
    <lineage>
        <taxon>Eukaryota</taxon>
        <taxon>Viridiplantae</taxon>
        <taxon>Streptophyta</taxon>
        <taxon>Embryophyta</taxon>
        <taxon>Tracheophyta</taxon>
        <taxon>Spermatophyta</taxon>
        <taxon>Magnoliopsida</taxon>
        <taxon>eudicotyledons</taxon>
        <taxon>Gunneridae</taxon>
        <taxon>Pentapetalae</taxon>
        <taxon>Caryophyllales</taxon>
        <taxon>Cactineae</taxon>
        <taxon>Cactaceae</taxon>
        <taxon>Cactoideae</taxon>
        <taxon>Echinocereeae</taxon>
        <taxon>Carnegiea</taxon>
    </lineage>
</organism>
<dbReference type="AlphaFoldDB" id="A0A9Q1K2Y3"/>
<dbReference type="PANTHER" id="PTHR13268:SF7">
    <property type="entry name" value="AUTOPHAGY-RELATED PROTEIN 18F"/>
    <property type="match status" value="1"/>
</dbReference>